<feature type="transmembrane region" description="Helical" evidence="7">
    <location>
        <begin position="134"/>
        <end position="157"/>
    </location>
</feature>
<name>A0A7Z0EGK6_9MICO</name>
<reference evidence="9 10" key="1">
    <citation type="submission" date="2020-07" db="EMBL/GenBank/DDBJ databases">
        <title>Sequencing the genomes of 1000 actinobacteria strains.</title>
        <authorList>
            <person name="Klenk H.-P."/>
        </authorList>
    </citation>
    <scope>NUCLEOTIDE SEQUENCE [LARGE SCALE GENOMIC DNA]</scope>
    <source>
        <strain evidence="9 10">LI1</strain>
    </source>
</reference>
<feature type="transmembrane region" description="Helical" evidence="7">
    <location>
        <begin position="565"/>
        <end position="585"/>
    </location>
</feature>
<dbReference type="PROSITE" id="PS50928">
    <property type="entry name" value="ABC_TM1"/>
    <property type="match status" value="2"/>
</dbReference>
<evidence type="ECO:0000256" key="3">
    <source>
        <dbReference type="ARBA" id="ARBA00022475"/>
    </source>
</evidence>
<dbReference type="RefSeq" id="WP_179579904.1">
    <property type="nucleotide sequence ID" value="NZ_JACCFM010000001.1"/>
</dbReference>
<keyword evidence="10" id="KW-1185">Reference proteome</keyword>
<dbReference type="InterPro" id="IPR000515">
    <property type="entry name" value="MetI-like"/>
</dbReference>
<feature type="transmembrane region" description="Helical" evidence="7">
    <location>
        <begin position="78"/>
        <end position="105"/>
    </location>
</feature>
<dbReference type="GO" id="GO:0055085">
    <property type="term" value="P:transmembrane transport"/>
    <property type="evidence" value="ECO:0007669"/>
    <property type="project" value="InterPro"/>
</dbReference>
<dbReference type="SUPFAM" id="SSF161098">
    <property type="entry name" value="MetI-like"/>
    <property type="match status" value="2"/>
</dbReference>
<dbReference type="AlphaFoldDB" id="A0A7Z0EGK6"/>
<protein>
    <submittedName>
        <fullName evidence="9">Phosphonate transport system permease protein</fullName>
    </submittedName>
</protein>
<evidence type="ECO:0000256" key="5">
    <source>
        <dbReference type="ARBA" id="ARBA00022989"/>
    </source>
</evidence>
<evidence type="ECO:0000256" key="4">
    <source>
        <dbReference type="ARBA" id="ARBA00022692"/>
    </source>
</evidence>
<dbReference type="InterPro" id="IPR035906">
    <property type="entry name" value="MetI-like_sf"/>
</dbReference>
<keyword evidence="6 7" id="KW-0472">Membrane</keyword>
<feature type="domain" description="ABC transmembrane type-1" evidence="8">
    <location>
        <begin position="399"/>
        <end position="582"/>
    </location>
</feature>
<dbReference type="EMBL" id="JACCFM010000001">
    <property type="protein sequence ID" value="NYJ21282.1"/>
    <property type="molecule type" value="Genomic_DNA"/>
</dbReference>
<keyword evidence="4 7" id="KW-0812">Transmembrane</keyword>
<feature type="transmembrane region" description="Helical" evidence="7">
    <location>
        <begin position="534"/>
        <end position="553"/>
    </location>
</feature>
<evidence type="ECO:0000256" key="6">
    <source>
        <dbReference type="ARBA" id="ARBA00023136"/>
    </source>
</evidence>
<evidence type="ECO:0000256" key="7">
    <source>
        <dbReference type="RuleBase" id="RU363032"/>
    </source>
</evidence>
<dbReference type="GO" id="GO:0005886">
    <property type="term" value="C:plasma membrane"/>
    <property type="evidence" value="ECO:0007669"/>
    <property type="project" value="UniProtKB-SubCell"/>
</dbReference>
<feature type="transmembrane region" description="Helical" evidence="7">
    <location>
        <begin position="244"/>
        <end position="268"/>
    </location>
</feature>
<gene>
    <name evidence="9" type="ORF">HNR05_003073</name>
</gene>
<keyword evidence="5 7" id="KW-1133">Transmembrane helix</keyword>
<accession>A0A7Z0EGK6</accession>
<feature type="transmembrane region" description="Helical" evidence="7">
    <location>
        <begin position="440"/>
        <end position="460"/>
    </location>
</feature>
<feature type="transmembrane region" description="Helical" evidence="7">
    <location>
        <begin position="466"/>
        <end position="485"/>
    </location>
</feature>
<evidence type="ECO:0000256" key="1">
    <source>
        <dbReference type="ARBA" id="ARBA00004651"/>
    </source>
</evidence>
<comment type="subcellular location">
    <subcellularLocation>
        <location evidence="1 7">Cell membrane</location>
        <topology evidence="1 7">Multi-pass membrane protein</topology>
    </subcellularLocation>
</comment>
<feature type="transmembrane region" description="Helical" evidence="7">
    <location>
        <begin position="26"/>
        <end position="45"/>
    </location>
</feature>
<evidence type="ECO:0000259" key="8">
    <source>
        <dbReference type="PROSITE" id="PS50928"/>
    </source>
</evidence>
<feature type="domain" description="ABC transmembrane type-1" evidence="8">
    <location>
        <begin position="82"/>
        <end position="265"/>
    </location>
</feature>
<feature type="transmembrane region" description="Helical" evidence="7">
    <location>
        <begin position="341"/>
        <end position="365"/>
    </location>
</feature>
<evidence type="ECO:0000313" key="9">
    <source>
        <dbReference type="EMBL" id="NYJ21282.1"/>
    </source>
</evidence>
<keyword evidence="3" id="KW-1003">Cell membrane</keyword>
<organism evidence="9 10">
    <name type="scientific">Glaciibacter psychrotolerans</name>
    <dbReference type="NCBI Taxonomy" id="670054"/>
    <lineage>
        <taxon>Bacteria</taxon>
        <taxon>Bacillati</taxon>
        <taxon>Actinomycetota</taxon>
        <taxon>Actinomycetes</taxon>
        <taxon>Micrococcales</taxon>
        <taxon>Microbacteriaceae</taxon>
        <taxon>Glaciibacter</taxon>
    </lineage>
</organism>
<comment type="similarity">
    <text evidence="7">Belongs to the binding-protein-dependent transport system permease family.</text>
</comment>
<evidence type="ECO:0000313" key="10">
    <source>
        <dbReference type="Proteomes" id="UP000537260"/>
    </source>
</evidence>
<sequence>MSVLAPGIAAGLLHRLPRRRISPERVAAGLTIVALLAAAAVSLGATKISIPQMVESAANAGRFFDRIGPLSFPEPGKLLYLTALTVGLVLTGTLLAAVLSVPIAILSASNTTPGSGWRAAGRFFGVVTRAVPDVVLAMVFVLMFSLGSLPGILAIGIHSIGMISKMFADAIEQIDEGPRLAIRAVGGSRLQEFTGGVLPQVLPSWLATVLHRNDINLRGSVILGYVGVVGLGQEMSHAFKSLNYSLGLGVALVIFALCVLMEVISSVLRQTMLGRQPTGRGLGDRMLRALNRRGARVSRQRANKATGTANAAADTIVTASDPARPSDLAAMLRRPWNVRRVTNTVWGGVAVAVIVAGVLVCNIHWGDFVTVWGYIPRIAGSFWPPSFGSYSASIMIGAMGQTIAIALAATLLTLVFSLVIGSLAARNVAPSRTVHASMRLLLVIIRGIPEIILAIVLIVITGLGMQAGTIALAFGGIGLLGKLVADSFEEVKAGPERALIATGASRTQVYASATLPQGMKALIAHGFYMLDTNVRAATILGLVGGGGVGYYLLNAGQGSKYDLVMAIVLMILVTVLSVEGLAIWMRRVFR</sequence>
<dbReference type="PANTHER" id="PTHR30043">
    <property type="entry name" value="PHOSPHONATES TRANSPORT SYSTEM PERMEASE PROTEIN"/>
    <property type="match status" value="1"/>
</dbReference>
<dbReference type="Pfam" id="PF00528">
    <property type="entry name" value="BPD_transp_1"/>
    <property type="match status" value="2"/>
</dbReference>
<comment type="caution">
    <text evidence="9">The sequence shown here is derived from an EMBL/GenBank/DDBJ whole genome shotgun (WGS) entry which is preliminary data.</text>
</comment>
<dbReference type="Gene3D" id="1.10.3720.10">
    <property type="entry name" value="MetI-like"/>
    <property type="match status" value="2"/>
</dbReference>
<dbReference type="Proteomes" id="UP000537260">
    <property type="component" value="Unassembled WGS sequence"/>
</dbReference>
<dbReference type="PANTHER" id="PTHR30043:SF1">
    <property type="entry name" value="ABC TRANSPORT SYSTEM PERMEASE PROTEIN P69"/>
    <property type="match status" value="1"/>
</dbReference>
<evidence type="ECO:0000256" key="2">
    <source>
        <dbReference type="ARBA" id="ARBA00022448"/>
    </source>
</evidence>
<keyword evidence="2 7" id="KW-0813">Transport</keyword>
<feature type="transmembrane region" description="Helical" evidence="7">
    <location>
        <begin position="394"/>
        <end position="420"/>
    </location>
</feature>
<proteinExistence type="inferred from homology"/>